<evidence type="ECO:0000313" key="3">
    <source>
        <dbReference type="Proteomes" id="UP000191408"/>
    </source>
</evidence>
<feature type="compositionally biased region" description="Polar residues" evidence="1">
    <location>
        <begin position="9"/>
        <end position="21"/>
    </location>
</feature>
<feature type="region of interest" description="Disordered" evidence="1">
    <location>
        <begin position="1"/>
        <end position="48"/>
    </location>
</feature>
<comment type="caution">
    <text evidence="2">The sequence shown here is derived from an EMBL/GenBank/DDBJ whole genome shotgun (WGS) entry which is preliminary data.</text>
</comment>
<reference evidence="3" key="1">
    <citation type="journal article" date="2017" name="Nat. Microbiol.">
        <title>Global analysis of biosynthetic gene clusters reveals vast potential of secondary metabolite production in Penicillium species.</title>
        <authorList>
            <person name="Nielsen J.C."/>
            <person name="Grijseels S."/>
            <person name="Prigent S."/>
            <person name="Ji B."/>
            <person name="Dainat J."/>
            <person name="Nielsen K.F."/>
            <person name="Frisvad J.C."/>
            <person name="Workman M."/>
            <person name="Nielsen J."/>
        </authorList>
    </citation>
    <scope>NUCLEOTIDE SEQUENCE [LARGE SCALE GENOMIC DNA]</scope>
    <source>
        <strain evidence="3">IBT 4502</strain>
    </source>
</reference>
<dbReference type="AlphaFoldDB" id="A0A1V6N8M5"/>
<dbReference type="Proteomes" id="UP000191408">
    <property type="component" value="Unassembled WGS sequence"/>
</dbReference>
<dbReference type="EMBL" id="MDYM01000020">
    <property type="protein sequence ID" value="OQD60816.1"/>
    <property type="molecule type" value="Genomic_DNA"/>
</dbReference>
<name>A0A1V6N8M5_PENPO</name>
<dbReference type="STRING" id="60169.A0A1V6N8M5"/>
<sequence>MEDGRPGSSPRSETGDNQEASTEMIWKKWQTKSGGNRPKRTKGANLDKSLIPLSFEEIMALPDSEGLTEYEAWRQAVIQYNQQRGGDADPTTLANTSAEIPLGESVLTTRTTPPSDSPTPDDPVAQERVRENTERLVDSGVVTKLCTDRTLDAYLLEQTETQGAPQDNAETDEKDAQEAHMRYWAAIGGGDNEIGKRL</sequence>
<feature type="region of interest" description="Disordered" evidence="1">
    <location>
        <begin position="84"/>
        <end position="134"/>
    </location>
</feature>
<feature type="region of interest" description="Disordered" evidence="1">
    <location>
        <begin position="157"/>
        <end position="179"/>
    </location>
</feature>
<accession>A0A1V6N8M5</accession>
<evidence type="ECO:0000313" key="2">
    <source>
        <dbReference type="EMBL" id="OQD60816.1"/>
    </source>
</evidence>
<protein>
    <submittedName>
        <fullName evidence="2">Uncharacterized protein</fullName>
    </submittedName>
</protein>
<organism evidence="2 3">
    <name type="scientific">Penicillium polonicum</name>
    <dbReference type="NCBI Taxonomy" id="60169"/>
    <lineage>
        <taxon>Eukaryota</taxon>
        <taxon>Fungi</taxon>
        <taxon>Dikarya</taxon>
        <taxon>Ascomycota</taxon>
        <taxon>Pezizomycotina</taxon>
        <taxon>Eurotiomycetes</taxon>
        <taxon>Eurotiomycetidae</taxon>
        <taxon>Eurotiales</taxon>
        <taxon>Aspergillaceae</taxon>
        <taxon>Penicillium</taxon>
    </lineage>
</organism>
<proteinExistence type="predicted"/>
<evidence type="ECO:0000256" key="1">
    <source>
        <dbReference type="SAM" id="MobiDB-lite"/>
    </source>
</evidence>
<dbReference type="OrthoDB" id="4322381at2759"/>
<gene>
    <name evidence="2" type="ORF">PENPOL_c020G07592</name>
</gene>
<keyword evidence="3" id="KW-1185">Reference proteome</keyword>
<feature type="compositionally biased region" description="Basic and acidic residues" evidence="1">
    <location>
        <begin position="125"/>
        <end position="134"/>
    </location>
</feature>